<keyword evidence="3" id="KW-0496">Mitochondrion</keyword>
<dbReference type="EMBL" id="HACG01004158">
    <property type="protein sequence ID" value="CEK51023.1"/>
    <property type="molecule type" value="Transcribed_RNA"/>
</dbReference>
<dbReference type="GO" id="GO:0005741">
    <property type="term" value="C:mitochondrial outer membrane"/>
    <property type="evidence" value="ECO:0007669"/>
    <property type="project" value="UniProtKB-SubCell"/>
</dbReference>
<accession>A0A0B6Y4L7</accession>
<evidence type="ECO:0000256" key="3">
    <source>
        <dbReference type="ARBA" id="ARBA00022787"/>
    </source>
</evidence>
<dbReference type="Pfam" id="PF01459">
    <property type="entry name" value="Porin_3"/>
    <property type="match status" value="1"/>
</dbReference>
<dbReference type="InterPro" id="IPR023614">
    <property type="entry name" value="Porin_dom_sf"/>
</dbReference>
<reference evidence="4" key="1">
    <citation type="submission" date="2014-12" db="EMBL/GenBank/DDBJ databases">
        <title>Insight into the proteome of Arion vulgaris.</title>
        <authorList>
            <person name="Aradska J."/>
            <person name="Bulat T."/>
            <person name="Smidak R."/>
            <person name="Sarate P."/>
            <person name="Gangsoo J."/>
            <person name="Sialana F."/>
            <person name="Bilban M."/>
            <person name="Lubec G."/>
        </authorList>
    </citation>
    <scope>NUCLEOTIDE SEQUENCE</scope>
    <source>
        <tissue evidence="4">Skin</tissue>
    </source>
</reference>
<sequence>TIFGGSLFHRASPNLDLGAQVSYKSGGESATYALAGKYDVSHDLSLKAKVNNHSEVAVSAVHKVNRELAVT</sequence>
<protein>
    <recommendedName>
        <fullName evidence="5">Porin domain-containing protein</fullName>
    </recommendedName>
</protein>
<organism evidence="4">
    <name type="scientific">Arion vulgaris</name>
    <dbReference type="NCBI Taxonomy" id="1028688"/>
    <lineage>
        <taxon>Eukaryota</taxon>
        <taxon>Metazoa</taxon>
        <taxon>Spiralia</taxon>
        <taxon>Lophotrochozoa</taxon>
        <taxon>Mollusca</taxon>
        <taxon>Gastropoda</taxon>
        <taxon>Heterobranchia</taxon>
        <taxon>Euthyneura</taxon>
        <taxon>Panpulmonata</taxon>
        <taxon>Eupulmonata</taxon>
        <taxon>Stylommatophora</taxon>
        <taxon>Helicina</taxon>
        <taxon>Arionoidea</taxon>
        <taxon>Arionidae</taxon>
        <taxon>Arion</taxon>
    </lineage>
</organism>
<dbReference type="AlphaFoldDB" id="A0A0B6Y4L7"/>
<keyword evidence="3" id="KW-1000">Mitochondrion outer membrane</keyword>
<keyword evidence="2" id="KW-0812">Transmembrane</keyword>
<keyword evidence="2" id="KW-0472">Membrane</keyword>
<proteinExistence type="predicted"/>
<dbReference type="Gene3D" id="2.40.160.10">
    <property type="entry name" value="Porin"/>
    <property type="match status" value="1"/>
</dbReference>
<comment type="subcellular location">
    <subcellularLocation>
        <location evidence="1">Mitochondrion outer membrane</location>
    </subcellularLocation>
</comment>
<evidence type="ECO:0008006" key="5">
    <source>
        <dbReference type="Google" id="ProtNLM"/>
    </source>
</evidence>
<gene>
    <name evidence="4" type="primary">ORF12266</name>
</gene>
<evidence type="ECO:0000256" key="1">
    <source>
        <dbReference type="ARBA" id="ARBA00004294"/>
    </source>
</evidence>
<evidence type="ECO:0000256" key="2">
    <source>
        <dbReference type="ARBA" id="ARBA00022452"/>
    </source>
</evidence>
<dbReference type="GO" id="GO:0055085">
    <property type="term" value="P:transmembrane transport"/>
    <property type="evidence" value="ECO:0007669"/>
    <property type="project" value="InterPro"/>
</dbReference>
<name>A0A0B6Y4L7_9EUPU</name>
<keyword evidence="2" id="KW-1134">Transmembrane beta strand</keyword>
<evidence type="ECO:0000313" key="4">
    <source>
        <dbReference type="EMBL" id="CEK51023.1"/>
    </source>
</evidence>
<feature type="non-terminal residue" evidence="4">
    <location>
        <position position="1"/>
    </location>
</feature>
<dbReference type="InterPro" id="IPR027246">
    <property type="entry name" value="Porin_Euk/Tom40"/>
</dbReference>
<feature type="non-terminal residue" evidence="4">
    <location>
        <position position="71"/>
    </location>
</feature>